<evidence type="ECO:0000256" key="6">
    <source>
        <dbReference type="ARBA" id="ARBA00022555"/>
    </source>
</evidence>
<keyword evidence="5 16" id="KW-0963">Cytoplasm</keyword>
<dbReference type="InterPro" id="IPR029038">
    <property type="entry name" value="MetRS_Zn"/>
</dbReference>
<dbReference type="InterPro" id="IPR001412">
    <property type="entry name" value="aa-tRNA-synth_I_CS"/>
</dbReference>
<evidence type="ECO:0000256" key="4">
    <source>
        <dbReference type="ARBA" id="ARBA00011738"/>
    </source>
</evidence>
<keyword evidence="7 16" id="KW-0436">Ligase</keyword>
<evidence type="ECO:0000256" key="1">
    <source>
        <dbReference type="ARBA" id="ARBA00003314"/>
    </source>
</evidence>
<dbReference type="PANTHER" id="PTHR45765">
    <property type="entry name" value="METHIONINE--TRNA LIGASE"/>
    <property type="match status" value="1"/>
</dbReference>
<dbReference type="CDD" id="cd02800">
    <property type="entry name" value="tRNA_bind_EcMetRS_like"/>
    <property type="match status" value="1"/>
</dbReference>
<dbReference type="PANTHER" id="PTHR45765:SF1">
    <property type="entry name" value="METHIONINE--TRNA LIGASE, CYTOPLASMIC"/>
    <property type="match status" value="1"/>
</dbReference>
<comment type="similarity">
    <text evidence="3 16">Belongs to the class-I aminoacyl-tRNA synthetase family. MetG type 1 subfamily.</text>
</comment>
<dbReference type="NCBIfam" id="TIGR00399">
    <property type="entry name" value="metG_C_term"/>
    <property type="match status" value="1"/>
</dbReference>
<dbReference type="Pfam" id="PF09334">
    <property type="entry name" value="tRNA-synt_1g"/>
    <property type="match status" value="1"/>
</dbReference>
<dbReference type="AlphaFoldDB" id="A0A6G7VEK7"/>
<dbReference type="InterPro" id="IPR014729">
    <property type="entry name" value="Rossmann-like_a/b/a_fold"/>
</dbReference>
<keyword evidence="6 16" id="KW-0820">tRNA-binding</keyword>
<dbReference type="CDD" id="cd07957">
    <property type="entry name" value="Anticodon_Ia_Met"/>
    <property type="match status" value="1"/>
</dbReference>
<dbReference type="Proteomes" id="UP000502699">
    <property type="component" value="Chromosome"/>
</dbReference>
<keyword evidence="8 16" id="KW-0479">Metal-binding</keyword>
<keyword evidence="13 16" id="KW-0648">Protein biosynthesis</keyword>
<evidence type="ECO:0000256" key="14">
    <source>
        <dbReference type="ARBA" id="ARBA00023146"/>
    </source>
</evidence>
<dbReference type="FunFam" id="1.10.730.10:FF:000005">
    <property type="entry name" value="Methionine--tRNA ligase"/>
    <property type="match status" value="1"/>
</dbReference>
<feature type="binding site" evidence="16">
    <location>
        <position position="161"/>
    </location>
    <ligand>
        <name>Zn(2+)</name>
        <dbReference type="ChEBI" id="CHEBI:29105"/>
    </ligand>
</feature>
<evidence type="ECO:0000313" key="18">
    <source>
        <dbReference type="EMBL" id="QIK38227.1"/>
    </source>
</evidence>
<dbReference type="SUPFAM" id="SSF57770">
    <property type="entry name" value="Methionyl-tRNA synthetase (MetRS), Zn-domain"/>
    <property type="match status" value="1"/>
</dbReference>
<dbReference type="InterPro" id="IPR002547">
    <property type="entry name" value="tRNA-bd_dom"/>
</dbReference>
<proteinExistence type="inferred from homology"/>
<dbReference type="NCBIfam" id="NF001100">
    <property type="entry name" value="PRK00133.1"/>
    <property type="match status" value="1"/>
</dbReference>
<dbReference type="Gene3D" id="2.40.50.140">
    <property type="entry name" value="Nucleic acid-binding proteins"/>
    <property type="match status" value="1"/>
</dbReference>
<dbReference type="SUPFAM" id="SSF47323">
    <property type="entry name" value="Anticodon-binding domain of a subclass of class I aminoacyl-tRNA synthetases"/>
    <property type="match status" value="1"/>
</dbReference>
<evidence type="ECO:0000256" key="7">
    <source>
        <dbReference type="ARBA" id="ARBA00022598"/>
    </source>
</evidence>
<dbReference type="Pfam" id="PF01588">
    <property type="entry name" value="tRNA_bind"/>
    <property type="match status" value="1"/>
</dbReference>
<feature type="binding site" evidence="16">
    <location>
        <position position="148"/>
    </location>
    <ligand>
        <name>Zn(2+)</name>
        <dbReference type="ChEBI" id="CHEBI:29105"/>
    </ligand>
</feature>
<protein>
    <recommendedName>
        <fullName evidence="16">Methionine--tRNA ligase</fullName>
        <ecNumber evidence="16">6.1.1.10</ecNumber>
    </recommendedName>
    <alternativeName>
        <fullName evidence="16">Methionyl-tRNA synthetase</fullName>
        <shortName evidence="16">MetRS</shortName>
    </alternativeName>
</protein>
<evidence type="ECO:0000256" key="8">
    <source>
        <dbReference type="ARBA" id="ARBA00022723"/>
    </source>
</evidence>
<keyword evidence="9 16" id="KW-0547">Nucleotide-binding</keyword>
<dbReference type="EMBL" id="CP048029">
    <property type="protein sequence ID" value="QIK38227.1"/>
    <property type="molecule type" value="Genomic_DNA"/>
</dbReference>
<keyword evidence="19" id="KW-1185">Reference proteome</keyword>
<dbReference type="Gene3D" id="1.10.730.10">
    <property type="entry name" value="Isoleucyl-tRNA Synthetase, Domain 1"/>
    <property type="match status" value="1"/>
</dbReference>
<feature type="domain" description="TRNA-binding" evidence="17">
    <location>
        <begin position="581"/>
        <end position="682"/>
    </location>
</feature>
<feature type="binding site" evidence="16">
    <location>
        <position position="145"/>
    </location>
    <ligand>
        <name>Zn(2+)</name>
        <dbReference type="ChEBI" id="CHEBI:29105"/>
    </ligand>
</feature>
<dbReference type="InterPro" id="IPR014758">
    <property type="entry name" value="Met-tRNA_synth"/>
</dbReference>
<dbReference type="GO" id="GO:0004825">
    <property type="term" value="F:methionine-tRNA ligase activity"/>
    <property type="evidence" value="ECO:0007669"/>
    <property type="project" value="UniProtKB-UniRule"/>
</dbReference>
<evidence type="ECO:0000256" key="16">
    <source>
        <dbReference type="HAMAP-Rule" id="MF_00098"/>
    </source>
</evidence>
<dbReference type="PRINTS" id="PR01041">
    <property type="entry name" value="TRNASYNTHMET"/>
</dbReference>
<keyword evidence="11 16" id="KW-0067">ATP-binding</keyword>
<dbReference type="InterPro" id="IPR023458">
    <property type="entry name" value="Met-tRNA_ligase_1"/>
</dbReference>
<dbReference type="EC" id="6.1.1.10" evidence="16"/>
<dbReference type="InterPro" id="IPR012340">
    <property type="entry name" value="NA-bd_OB-fold"/>
</dbReference>
<gene>
    <name evidence="16 18" type="primary">metG</name>
    <name evidence="18" type="ORF">GWK36_09840</name>
</gene>
<dbReference type="SUPFAM" id="SSF52374">
    <property type="entry name" value="Nucleotidylyl transferase"/>
    <property type="match status" value="1"/>
</dbReference>
<evidence type="ECO:0000256" key="12">
    <source>
        <dbReference type="ARBA" id="ARBA00022884"/>
    </source>
</evidence>
<name>A0A6G7VEK7_9GAMM</name>
<evidence type="ECO:0000256" key="10">
    <source>
        <dbReference type="ARBA" id="ARBA00022833"/>
    </source>
</evidence>
<dbReference type="NCBIfam" id="TIGR00398">
    <property type="entry name" value="metG"/>
    <property type="match status" value="1"/>
</dbReference>
<keyword evidence="10 16" id="KW-0862">Zinc</keyword>
<evidence type="ECO:0000256" key="13">
    <source>
        <dbReference type="ARBA" id="ARBA00022917"/>
    </source>
</evidence>
<dbReference type="RefSeq" id="WP_166270989.1">
    <property type="nucleotide sequence ID" value="NZ_CP048029.1"/>
</dbReference>
<comment type="subcellular location">
    <subcellularLocation>
        <location evidence="2 16">Cytoplasm</location>
    </subcellularLocation>
</comment>
<dbReference type="Gene3D" id="2.20.28.20">
    <property type="entry name" value="Methionyl-tRNA synthetase, Zn-domain"/>
    <property type="match status" value="1"/>
</dbReference>
<evidence type="ECO:0000256" key="5">
    <source>
        <dbReference type="ARBA" id="ARBA00022490"/>
    </source>
</evidence>
<evidence type="ECO:0000259" key="17">
    <source>
        <dbReference type="PROSITE" id="PS50886"/>
    </source>
</evidence>
<comment type="subunit">
    <text evidence="4 16">Homodimer.</text>
</comment>
<dbReference type="CDD" id="cd00814">
    <property type="entry name" value="MetRS_core"/>
    <property type="match status" value="1"/>
</dbReference>
<dbReference type="GO" id="GO:0005524">
    <property type="term" value="F:ATP binding"/>
    <property type="evidence" value="ECO:0007669"/>
    <property type="project" value="UniProtKB-UniRule"/>
</dbReference>
<dbReference type="InterPro" id="IPR009080">
    <property type="entry name" value="tRNAsynth_Ia_anticodon-bd"/>
</dbReference>
<comment type="function">
    <text evidence="1 16">Is required not only for elongation of protein synthesis but also for the initiation of all mRNA translation through initiator tRNA(fMet) aminoacylation.</text>
</comment>
<feature type="binding site" evidence="16">
    <location>
        <position position="158"/>
    </location>
    <ligand>
        <name>Zn(2+)</name>
        <dbReference type="ChEBI" id="CHEBI:29105"/>
    </ligand>
</feature>
<dbReference type="PROSITE" id="PS00178">
    <property type="entry name" value="AA_TRNA_LIGASE_I"/>
    <property type="match status" value="1"/>
</dbReference>
<accession>A0A6G7VEK7</accession>
<comment type="cofactor">
    <cofactor evidence="16">
        <name>Zn(2+)</name>
        <dbReference type="ChEBI" id="CHEBI:29105"/>
    </cofactor>
    <text evidence="16">Binds 1 zinc ion per subunit.</text>
</comment>
<dbReference type="FunFam" id="2.20.28.20:FF:000001">
    <property type="entry name" value="Methionine--tRNA ligase"/>
    <property type="match status" value="1"/>
</dbReference>
<dbReference type="InterPro" id="IPR004495">
    <property type="entry name" value="Met-tRNA-synth_bsu_C"/>
</dbReference>
<dbReference type="GO" id="GO:0005829">
    <property type="term" value="C:cytosol"/>
    <property type="evidence" value="ECO:0007669"/>
    <property type="project" value="TreeGrafter"/>
</dbReference>
<evidence type="ECO:0000313" key="19">
    <source>
        <dbReference type="Proteomes" id="UP000502699"/>
    </source>
</evidence>
<dbReference type="FunFam" id="2.40.50.140:FF:000042">
    <property type="entry name" value="Methionine--tRNA ligase"/>
    <property type="match status" value="1"/>
</dbReference>
<dbReference type="Gene3D" id="3.40.50.620">
    <property type="entry name" value="HUPs"/>
    <property type="match status" value="1"/>
</dbReference>
<dbReference type="GO" id="GO:0000049">
    <property type="term" value="F:tRNA binding"/>
    <property type="evidence" value="ECO:0007669"/>
    <property type="project" value="UniProtKB-UniRule"/>
</dbReference>
<dbReference type="GO" id="GO:0006431">
    <property type="term" value="P:methionyl-tRNA aminoacylation"/>
    <property type="evidence" value="ECO:0007669"/>
    <property type="project" value="UniProtKB-UniRule"/>
</dbReference>
<feature type="short sequence motif" description="'HIGH' region" evidence="16">
    <location>
        <begin position="14"/>
        <end position="24"/>
    </location>
</feature>
<dbReference type="InterPro" id="IPR041872">
    <property type="entry name" value="Anticodon_Met"/>
</dbReference>
<organism evidence="18 19">
    <name type="scientific">Caldichromatium japonicum</name>
    <dbReference type="NCBI Taxonomy" id="2699430"/>
    <lineage>
        <taxon>Bacteria</taxon>
        <taxon>Pseudomonadati</taxon>
        <taxon>Pseudomonadota</taxon>
        <taxon>Gammaproteobacteria</taxon>
        <taxon>Chromatiales</taxon>
        <taxon>Chromatiaceae</taxon>
        <taxon>Caldichromatium</taxon>
    </lineage>
</organism>
<evidence type="ECO:0000256" key="3">
    <source>
        <dbReference type="ARBA" id="ARBA00008258"/>
    </source>
</evidence>
<keyword evidence="12 16" id="KW-0694">RNA-binding</keyword>
<dbReference type="HAMAP" id="MF_00098">
    <property type="entry name" value="Met_tRNA_synth_type1"/>
    <property type="match status" value="1"/>
</dbReference>
<reference evidence="19" key="1">
    <citation type="submission" date="2020-01" db="EMBL/GenBank/DDBJ databases">
        <title>Caldichromatium gen. nov., sp. nov., a thermophilic purple sulfur bacterium member of the family Chromatiaceae isolated from Nakabusa hot spring, Japan.</title>
        <authorList>
            <person name="Saini M.K."/>
            <person name="Hanada S."/>
            <person name="Tank M."/>
        </authorList>
    </citation>
    <scope>NUCLEOTIDE SEQUENCE [LARGE SCALE GENOMIC DNA]</scope>
    <source>
        <strain evidence="19">No.7</strain>
    </source>
</reference>
<dbReference type="KEGG" id="cjap:GWK36_09840"/>
<evidence type="ECO:0000256" key="2">
    <source>
        <dbReference type="ARBA" id="ARBA00004496"/>
    </source>
</evidence>
<sequence length="682" mass="76442">MSQVRNILVTSALPYANGPIHIGHLVEYIQTDIWARFQKMRGHNCWYVCADDAHGTPIMLRARQEGISPEALIERMAKEHQADFAAFRIGFDNYHSTHSPENQELSHLIYRRNLAAGHIVQRIITQAYDPVEQMFLPDRFIKGNCPRCGAPDQYGDNCEACGASYSPAELKNPRSAISGAVPEQRESEHYFFKLGDFAQILKEWTRSGTLQKEVANKLDEWFAEGLQEWDISRDAPYFGFEIPDHPGKYFYVWLDAPIGYLASFKNLCTKTPGLNFERFWAADSQTELYHFIGKDIIYFHALFFPALLQGAGFRTPTAIFAHGFLTVDGQKMSKSRGTFIKARTYLNHLDPEYLRYYFAAKLGPGVDDIDLNLDDFIARVNADLVGKLVNIASRTAGFITKGFSGWLAEWLPHPELYAEFVAAGESIATAYERREFSRAVREVMALADRANQYIAEQSPWMIAKEAERAAELQGVCTQGLNLFRLLIGYLRPVLPGTAEAAESFLKIPPLTWETLSQPLLGQQIAPFKPLLTRIDPKQIEAMLNEAKEDLSAKESAVVAAPPSANPHLQRDPIAPLIDYDTFAKIDLRVARIQQARLVEGADKLLELTLDLGSELRTVFAGIRAAYDPKDLEGRLTVMVANLEPRKMRFGVSQGMVLAAGPGGKYLFILSPDAGAEPGMRIK</sequence>
<feature type="binding site" evidence="16">
    <location>
        <position position="334"/>
    </location>
    <ligand>
        <name>ATP</name>
        <dbReference type="ChEBI" id="CHEBI:30616"/>
    </ligand>
</feature>
<dbReference type="GO" id="GO:0046872">
    <property type="term" value="F:metal ion binding"/>
    <property type="evidence" value="ECO:0007669"/>
    <property type="project" value="UniProtKB-KW"/>
</dbReference>
<keyword evidence="14 16" id="KW-0030">Aminoacyl-tRNA synthetase</keyword>
<dbReference type="PROSITE" id="PS50886">
    <property type="entry name" value="TRBD"/>
    <property type="match status" value="1"/>
</dbReference>
<feature type="short sequence motif" description="'KMSKS' region" evidence="16">
    <location>
        <begin position="331"/>
        <end position="335"/>
    </location>
</feature>
<dbReference type="InterPro" id="IPR015413">
    <property type="entry name" value="Methionyl/Leucyl_tRNA_Synth"/>
</dbReference>
<evidence type="ECO:0000256" key="9">
    <source>
        <dbReference type="ARBA" id="ARBA00022741"/>
    </source>
</evidence>
<evidence type="ECO:0000256" key="15">
    <source>
        <dbReference type="ARBA" id="ARBA00047364"/>
    </source>
</evidence>
<dbReference type="Pfam" id="PF19303">
    <property type="entry name" value="Anticodon_3"/>
    <property type="match status" value="1"/>
</dbReference>
<evidence type="ECO:0000256" key="11">
    <source>
        <dbReference type="ARBA" id="ARBA00022840"/>
    </source>
</evidence>
<dbReference type="InterPro" id="IPR033911">
    <property type="entry name" value="MetRS_core"/>
</dbReference>
<comment type="catalytic activity">
    <reaction evidence="15 16">
        <text>tRNA(Met) + L-methionine + ATP = L-methionyl-tRNA(Met) + AMP + diphosphate</text>
        <dbReference type="Rhea" id="RHEA:13481"/>
        <dbReference type="Rhea" id="RHEA-COMP:9667"/>
        <dbReference type="Rhea" id="RHEA-COMP:9698"/>
        <dbReference type="ChEBI" id="CHEBI:30616"/>
        <dbReference type="ChEBI" id="CHEBI:33019"/>
        <dbReference type="ChEBI" id="CHEBI:57844"/>
        <dbReference type="ChEBI" id="CHEBI:78442"/>
        <dbReference type="ChEBI" id="CHEBI:78530"/>
        <dbReference type="ChEBI" id="CHEBI:456215"/>
        <dbReference type="EC" id="6.1.1.10"/>
    </reaction>
</comment>
<dbReference type="SUPFAM" id="SSF50249">
    <property type="entry name" value="Nucleic acid-binding proteins"/>
    <property type="match status" value="1"/>
</dbReference>